<dbReference type="Proteomes" id="UP000034044">
    <property type="component" value="Unassembled WGS sequence"/>
</dbReference>
<name>A0A0G0J4P7_9BACT</name>
<dbReference type="PROSITE" id="PS50164">
    <property type="entry name" value="GIY_YIG"/>
    <property type="match status" value="1"/>
</dbReference>
<sequence length="78" mass="9147">MYYVYTLRCSDNHLYTGCTENIEERLNRHNLGHVPATVGRLPAELITYTIFKNKYTAFEFEKYLKSGSGRAFIKKHLI</sequence>
<dbReference type="Gene3D" id="3.40.1440.10">
    <property type="entry name" value="GIY-YIG endonuclease"/>
    <property type="match status" value="1"/>
</dbReference>
<reference evidence="3 4" key="1">
    <citation type="journal article" date="2015" name="Nature">
        <title>rRNA introns, odd ribosomes, and small enigmatic genomes across a large radiation of phyla.</title>
        <authorList>
            <person name="Brown C.T."/>
            <person name="Hug L.A."/>
            <person name="Thomas B.C."/>
            <person name="Sharon I."/>
            <person name="Castelle C.J."/>
            <person name="Singh A."/>
            <person name="Wilkins M.J."/>
            <person name="Williams K.H."/>
            <person name="Banfield J.F."/>
        </authorList>
    </citation>
    <scope>NUCLEOTIDE SEQUENCE [LARGE SCALE GENOMIC DNA]</scope>
</reference>
<dbReference type="AlphaFoldDB" id="A0A0G0J4P7"/>
<evidence type="ECO:0000313" key="4">
    <source>
        <dbReference type="Proteomes" id="UP000034044"/>
    </source>
</evidence>
<evidence type="ECO:0000313" key="3">
    <source>
        <dbReference type="EMBL" id="KKQ23211.1"/>
    </source>
</evidence>
<dbReference type="EMBL" id="LBSR01000003">
    <property type="protein sequence ID" value="KKQ23211.1"/>
    <property type="molecule type" value="Genomic_DNA"/>
</dbReference>
<dbReference type="InterPro" id="IPR000305">
    <property type="entry name" value="GIY-YIG_endonuc"/>
</dbReference>
<dbReference type="SUPFAM" id="SSF82771">
    <property type="entry name" value="GIY-YIG endonuclease"/>
    <property type="match status" value="1"/>
</dbReference>
<dbReference type="Pfam" id="PF01541">
    <property type="entry name" value="GIY-YIG"/>
    <property type="match status" value="1"/>
</dbReference>
<dbReference type="PANTHER" id="PTHR34477">
    <property type="entry name" value="UPF0213 PROTEIN YHBQ"/>
    <property type="match status" value="1"/>
</dbReference>
<dbReference type="PANTHER" id="PTHR34477:SF1">
    <property type="entry name" value="UPF0213 PROTEIN YHBQ"/>
    <property type="match status" value="1"/>
</dbReference>
<protein>
    <submittedName>
        <fullName evidence="3">Excinuclease ABC, C subunit-like protein</fullName>
    </submittedName>
</protein>
<organism evidence="3 4">
    <name type="scientific">Candidatus Wolfebacteria bacterium GW2011_GWC1_37_10</name>
    <dbReference type="NCBI Taxonomy" id="1619010"/>
    <lineage>
        <taxon>Bacteria</taxon>
        <taxon>Candidatus Wolfeibacteriota</taxon>
    </lineage>
</organism>
<evidence type="ECO:0000256" key="1">
    <source>
        <dbReference type="ARBA" id="ARBA00007435"/>
    </source>
</evidence>
<evidence type="ECO:0000259" key="2">
    <source>
        <dbReference type="PROSITE" id="PS50164"/>
    </source>
</evidence>
<proteinExistence type="inferred from homology"/>
<dbReference type="InterPro" id="IPR035901">
    <property type="entry name" value="GIY-YIG_endonuc_sf"/>
</dbReference>
<comment type="similarity">
    <text evidence="1">Belongs to the UPF0213 family.</text>
</comment>
<dbReference type="PATRIC" id="fig|1619010.3.peg.163"/>
<gene>
    <name evidence="3" type="ORF">US36_C0003G0045</name>
</gene>
<feature type="domain" description="GIY-YIG" evidence="2">
    <location>
        <begin position="1"/>
        <end position="74"/>
    </location>
</feature>
<accession>A0A0G0J4P7</accession>
<comment type="caution">
    <text evidence="3">The sequence shown here is derived from an EMBL/GenBank/DDBJ whole genome shotgun (WGS) entry which is preliminary data.</text>
</comment>
<dbReference type="InterPro" id="IPR050190">
    <property type="entry name" value="UPF0213_domain"/>
</dbReference>